<gene>
    <name evidence="5" type="ORF">FB460_1978</name>
</gene>
<dbReference type="InterPro" id="IPR024412">
    <property type="entry name" value="Lsr2_dim_dom"/>
</dbReference>
<name>A0A542ZCP4_9ACTN</name>
<dbReference type="InterPro" id="IPR036625">
    <property type="entry name" value="E3-bd_dom_sf"/>
</dbReference>
<evidence type="ECO:0000256" key="2">
    <source>
        <dbReference type="SAM" id="MobiDB-lite"/>
    </source>
</evidence>
<feature type="region of interest" description="Disordered" evidence="2">
    <location>
        <begin position="53"/>
        <end position="79"/>
    </location>
</feature>
<keyword evidence="1" id="KW-0238">DNA-binding</keyword>
<dbReference type="Pfam" id="PF11774">
    <property type="entry name" value="Lsr2"/>
    <property type="match status" value="1"/>
</dbReference>
<comment type="caution">
    <text evidence="5">The sequence shown here is derived from an EMBL/GenBank/DDBJ whole genome shotgun (WGS) entry which is preliminary data.</text>
</comment>
<feature type="domain" description="Lsr2 DNA-binding" evidence="4">
    <location>
        <begin position="78"/>
        <end position="110"/>
    </location>
</feature>
<evidence type="ECO:0000256" key="1">
    <source>
        <dbReference type="ARBA" id="ARBA00023125"/>
    </source>
</evidence>
<evidence type="ECO:0000259" key="3">
    <source>
        <dbReference type="Pfam" id="PF11774"/>
    </source>
</evidence>
<dbReference type="GO" id="GO:0003677">
    <property type="term" value="F:DNA binding"/>
    <property type="evidence" value="ECO:0007669"/>
    <property type="project" value="UniProtKB-KW"/>
</dbReference>
<dbReference type="InterPro" id="IPR055370">
    <property type="entry name" value="Lsr2_DNA-bd"/>
</dbReference>
<dbReference type="GO" id="GO:0016746">
    <property type="term" value="F:acyltransferase activity"/>
    <property type="evidence" value="ECO:0007669"/>
    <property type="project" value="InterPro"/>
</dbReference>
<evidence type="ECO:0000259" key="4">
    <source>
        <dbReference type="Pfam" id="PF23359"/>
    </source>
</evidence>
<dbReference type="Gene3D" id="3.30.60.230">
    <property type="entry name" value="Lsr2, dimerization domain"/>
    <property type="match status" value="1"/>
</dbReference>
<dbReference type="EMBL" id="VFOR01000002">
    <property type="protein sequence ID" value="TQL58125.1"/>
    <property type="molecule type" value="Genomic_DNA"/>
</dbReference>
<evidence type="ECO:0000313" key="5">
    <source>
        <dbReference type="EMBL" id="TQL58125.1"/>
    </source>
</evidence>
<dbReference type="Pfam" id="PF23359">
    <property type="entry name" value="Lsr2_DNA-bd"/>
    <property type="match status" value="1"/>
</dbReference>
<accession>A0A542ZCP4</accession>
<reference evidence="5 6" key="1">
    <citation type="submission" date="2019-06" db="EMBL/GenBank/DDBJ databases">
        <title>Sequencing the genomes of 1000 actinobacteria strains.</title>
        <authorList>
            <person name="Klenk H.-P."/>
        </authorList>
    </citation>
    <scope>NUCLEOTIDE SEQUENCE [LARGE SCALE GENOMIC DNA]</scope>
    <source>
        <strain evidence="5 6">DSM 8251</strain>
    </source>
</reference>
<dbReference type="RefSeq" id="WP_142093949.1">
    <property type="nucleotide sequence ID" value="NZ_BAAAMD010000004.1"/>
</dbReference>
<dbReference type="OrthoDB" id="4113332at2"/>
<protein>
    <submittedName>
        <fullName evidence="5">Lsr2 protein</fullName>
    </submittedName>
</protein>
<dbReference type="InterPro" id="IPR042261">
    <property type="entry name" value="Lsr2-like_dimerization"/>
</dbReference>
<sequence>MVQRVHVVLEDDIDGSSADQTVHFGWKGVEYEIDLSAAHVEEFTEAMEPWLKNARRSSASGTRGKRRAAKSSSASGLNPAEVRAWARAQGMQVNDRGRVPASVLEAYREAH</sequence>
<organism evidence="5 6">
    <name type="scientific">Propioniferax innocua</name>
    <dbReference type="NCBI Taxonomy" id="1753"/>
    <lineage>
        <taxon>Bacteria</taxon>
        <taxon>Bacillati</taxon>
        <taxon>Actinomycetota</taxon>
        <taxon>Actinomycetes</taxon>
        <taxon>Propionibacteriales</taxon>
        <taxon>Propionibacteriaceae</taxon>
        <taxon>Propioniferax</taxon>
    </lineage>
</organism>
<dbReference type="Gene3D" id="4.10.320.10">
    <property type="entry name" value="E3-binding domain"/>
    <property type="match status" value="1"/>
</dbReference>
<dbReference type="Proteomes" id="UP000316196">
    <property type="component" value="Unassembled WGS sequence"/>
</dbReference>
<keyword evidence="6" id="KW-1185">Reference proteome</keyword>
<evidence type="ECO:0000313" key="6">
    <source>
        <dbReference type="Proteomes" id="UP000316196"/>
    </source>
</evidence>
<dbReference type="AlphaFoldDB" id="A0A542ZCP4"/>
<proteinExistence type="predicted"/>
<feature type="domain" description="Lsr2 dimerization" evidence="3">
    <location>
        <begin position="1"/>
        <end position="57"/>
    </location>
</feature>